<protein>
    <submittedName>
        <fullName evidence="2">Uncharacterized protein</fullName>
    </submittedName>
</protein>
<dbReference type="AlphaFoldDB" id="A0A850HGB3"/>
<evidence type="ECO:0000313" key="4">
    <source>
        <dbReference type="Proteomes" id="UP000701680"/>
    </source>
</evidence>
<dbReference type="PROSITE" id="PS51257">
    <property type="entry name" value="PROKAR_LIPOPROTEIN"/>
    <property type="match status" value="1"/>
</dbReference>
<gene>
    <name evidence="2" type="ORF">G5A66_01085</name>
    <name evidence="1" type="ORF">G5A75_01725</name>
</gene>
<proteinExistence type="predicted"/>
<dbReference type="RefSeq" id="WP_173814211.1">
    <property type="nucleotide sequence ID" value="NZ_JAAITX010000001.1"/>
</dbReference>
<evidence type="ECO:0000313" key="3">
    <source>
        <dbReference type="Proteomes" id="UP000528555"/>
    </source>
</evidence>
<organism evidence="2 3">
    <name type="scientific">Dorea phocaeensis</name>
    <dbReference type="NCBI Taxonomy" id="2040291"/>
    <lineage>
        <taxon>Bacteria</taxon>
        <taxon>Bacillati</taxon>
        <taxon>Bacillota</taxon>
        <taxon>Clostridia</taxon>
        <taxon>Lachnospirales</taxon>
        <taxon>Lachnospiraceae</taxon>
        <taxon>Dorea</taxon>
    </lineage>
</organism>
<reference evidence="2" key="2">
    <citation type="submission" date="2020-02" db="EMBL/GenBank/DDBJ databases">
        <authorList>
            <person name="Littmann E."/>
            <person name="Sorbara M."/>
        </authorList>
    </citation>
    <scope>NUCLEOTIDE SEQUENCE</scope>
    <source>
        <strain evidence="2">MSK.17.11</strain>
        <strain evidence="1">MSK.17.38</strain>
    </source>
</reference>
<dbReference type="Proteomes" id="UP000528555">
    <property type="component" value="Unassembled WGS sequence"/>
</dbReference>
<dbReference type="EMBL" id="JAAIUO010000001">
    <property type="protein sequence ID" value="NSK13609.1"/>
    <property type="molecule type" value="Genomic_DNA"/>
</dbReference>
<dbReference type="EMBL" id="JAAITX010000001">
    <property type="protein sequence ID" value="NVH57262.1"/>
    <property type="molecule type" value="Genomic_DNA"/>
</dbReference>
<dbReference type="InterPro" id="IPR045714">
    <property type="entry name" value="DUF6070"/>
</dbReference>
<name>A0A850HGB3_9FIRM</name>
<evidence type="ECO:0000313" key="2">
    <source>
        <dbReference type="EMBL" id="NVH57262.1"/>
    </source>
</evidence>
<accession>A0A850HGB3</accession>
<evidence type="ECO:0000313" key="1">
    <source>
        <dbReference type="EMBL" id="NSK13609.1"/>
    </source>
</evidence>
<dbReference type="Proteomes" id="UP000701680">
    <property type="component" value="Unassembled WGS sequence"/>
</dbReference>
<reference evidence="3 4" key="1">
    <citation type="journal article" date="2020" name="Cell Host Microbe">
        <title>Functional and Genomic Variation between Human-Derived Isolates of Lachnospiraceae Reveals Inter- and Intra-Species Diversity.</title>
        <authorList>
            <person name="Sorbara M.T."/>
            <person name="Littmann E.R."/>
            <person name="Fontana E."/>
            <person name="Moody T.U."/>
            <person name="Kohout C.E."/>
            <person name="Gjonbalaj M."/>
            <person name="Eaton V."/>
            <person name="Seok R."/>
            <person name="Leiner I.M."/>
            <person name="Pamer E.G."/>
        </authorList>
    </citation>
    <scope>NUCLEOTIDE SEQUENCE [LARGE SCALE GENOMIC DNA]</scope>
    <source>
        <strain evidence="2 3">MSK.17.11</strain>
        <strain evidence="1 4">MSK.17.38</strain>
    </source>
</reference>
<comment type="caution">
    <text evidence="2">The sequence shown here is derived from an EMBL/GenBank/DDBJ whole genome shotgun (WGS) entry which is preliminary data.</text>
</comment>
<dbReference type="Pfam" id="PF19546">
    <property type="entry name" value="DUF6070"/>
    <property type="match status" value="1"/>
</dbReference>
<sequence>MKFRRRYEVLIMVLIFGCLLCACEERKSESGKAIAENTQRAKDGKQRAREQWEKGYDLPLEEEEQAEAATECKKMMDKIQSIYKLVDKTEAAEVVLEDETMLEMQKAVIETGCPVLVTVAYSDMGNYEKAEQFLVDCEKGKRSSVVIYDIRQDGGINRRKFIYDGIDMYVISTSGVWGENDKPGIVYTTYTRIKEWKYTENGWFCYKLCVPEPPEVTEIMDGSQLIRIKPRSEEQREMSKLCVQGIGYKGNNLLCSNWNLDNLDALDYNGLYEYLHRMKYGELFPAEKYREGILKEEFDSLMMEYLPISVERLQEYAKFDEKTKRYAWVPLGCGNYAPNFFGTSVPEVAAVKENQDGTITLTVNAVCDMVLCDDVLITHDLTVKFKEDGSFQYWGNEIRKEDRNNIPEYQYRVR</sequence>
<keyword evidence="3" id="KW-1185">Reference proteome</keyword>